<protein>
    <submittedName>
        <fullName evidence="5">Response regulator transcription factor</fullName>
    </submittedName>
</protein>
<dbReference type="PROSITE" id="PS50043">
    <property type="entry name" value="HTH_LUXR_2"/>
    <property type="match status" value="1"/>
</dbReference>
<sequence>MHFSDTLLSSVEHAFNDMMLLRNPEPEDVEGPVRAVLLGPDYLSCLRAEVERVQRDYPDAAILACFNRERDMCEAFRDMRAGGWKTPVSLVPLDVRLDVWLSILKLAMMGTTYVPVAASLKADEGVARKPRCLSKLTDRESEVLALAAKGAQNKTIAHALEVSEHTVKLHMHHIIKKLGVRNRTQAAQQLMMTQG</sequence>
<dbReference type="Proteomes" id="UP000642488">
    <property type="component" value="Unassembled WGS sequence"/>
</dbReference>
<dbReference type="SUPFAM" id="SSF46894">
    <property type="entry name" value="C-terminal effector domain of the bipartite response regulators"/>
    <property type="match status" value="1"/>
</dbReference>
<keyword evidence="2" id="KW-0238">DNA-binding</keyword>
<evidence type="ECO:0000313" key="6">
    <source>
        <dbReference type="Proteomes" id="UP000642488"/>
    </source>
</evidence>
<dbReference type="EMBL" id="JAEKPD010000006">
    <property type="protein sequence ID" value="MBJ3762345.1"/>
    <property type="molecule type" value="Genomic_DNA"/>
</dbReference>
<feature type="domain" description="HTH luxR-type" evidence="4">
    <location>
        <begin position="129"/>
        <end position="194"/>
    </location>
</feature>
<comment type="caution">
    <text evidence="5">The sequence shown here is derived from an EMBL/GenBank/DDBJ whole genome shotgun (WGS) entry which is preliminary data.</text>
</comment>
<dbReference type="PROSITE" id="PS00622">
    <property type="entry name" value="HTH_LUXR_1"/>
    <property type="match status" value="1"/>
</dbReference>
<name>A0A934MCB8_9RHOB</name>
<accession>A0A934MCB8</accession>
<keyword evidence="1" id="KW-0805">Transcription regulation</keyword>
<dbReference type="Pfam" id="PF00196">
    <property type="entry name" value="GerE"/>
    <property type="match status" value="1"/>
</dbReference>
<dbReference type="PRINTS" id="PR00038">
    <property type="entry name" value="HTHLUXR"/>
</dbReference>
<dbReference type="Gene3D" id="1.10.10.10">
    <property type="entry name" value="Winged helix-like DNA-binding domain superfamily/Winged helix DNA-binding domain"/>
    <property type="match status" value="1"/>
</dbReference>
<dbReference type="InterPro" id="IPR036388">
    <property type="entry name" value="WH-like_DNA-bd_sf"/>
</dbReference>
<dbReference type="InterPro" id="IPR016032">
    <property type="entry name" value="Sig_transdc_resp-reg_C-effctor"/>
</dbReference>
<evidence type="ECO:0000256" key="1">
    <source>
        <dbReference type="ARBA" id="ARBA00023015"/>
    </source>
</evidence>
<proteinExistence type="predicted"/>
<dbReference type="SMART" id="SM00421">
    <property type="entry name" value="HTH_LUXR"/>
    <property type="match status" value="1"/>
</dbReference>
<dbReference type="GO" id="GO:0003677">
    <property type="term" value="F:DNA binding"/>
    <property type="evidence" value="ECO:0007669"/>
    <property type="project" value="UniProtKB-KW"/>
</dbReference>
<evidence type="ECO:0000259" key="4">
    <source>
        <dbReference type="PROSITE" id="PS50043"/>
    </source>
</evidence>
<evidence type="ECO:0000256" key="2">
    <source>
        <dbReference type="ARBA" id="ARBA00023125"/>
    </source>
</evidence>
<organism evidence="5 6">
    <name type="scientific">Palleronia pontilimi</name>
    <dbReference type="NCBI Taxonomy" id="1964209"/>
    <lineage>
        <taxon>Bacteria</taxon>
        <taxon>Pseudomonadati</taxon>
        <taxon>Pseudomonadota</taxon>
        <taxon>Alphaproteobacteria</taxon>
        <taxon>Rhodobacterales</taxon>
        <taxon>Roseobacteraceae</taxon>
        <taxon>Palleronia</taxon>
    </lineage>
</organism>
<evidence type="ECO:0000256" key="3">
    <source>
        <dbReference type="ARBA" id="ARBA00023163"/>
    </source>
</evidence>
<dbReference type="InterPro" id="IPR000792">
    <property type="entry name" value="Tscrpt_reg_LuxR_C"/>
</dbReference>
<dbReference type="PANTHER" id="PTHR44688:SF16">
    <property type="entry name" value="DNA-BINDING TRANSCRIPTIONAL ACTIVATOR DEVR_DOSR"/>
    <property type="match status" value="1"/>
</dbReference>
<dbReference type="AlphaFoldDB" id="A0A934MCB8"/>
<keyword evidence="6" id="KW-1185">Reference proteome</keyword>
<dbReference type="PANTHER" id="PTHR44688">
    <property type="entry name" value="DNA-BINDING TRANSCRIPTIONAL ACTIVATOR DEVR_DOSR"/>
    <property type="match status" value="1"/>
</dbReference>
<keyword evidence="3" id="KW-0804">Transcription</keyword>
<reference evidence="5" key="1">
    <citation type="submission" date="2020-12" db="EMBL/GenBank/DDBJ databases">
        <title>Bacterial taxonomy.</title>
        <authorList>
            <person name="Pan X."/>
        </authorList>
    </citation>
    <scope>NUCLEOTIDE SEQUENCE</scope>
    <source>
        <strain evidence="5">KCTC 52957</strain>
    </source>
</reference>
<dbReference type="RefSeq" id="WP_198915525.1">
    <property type="nucleotide sequence ID" value="NZ_JAEKPD010000006.1"/>
</dbReference>
<gene>
    <name evidence="5" type="ORF">ILP92_06270</name>
</gene>
<evidence type="ECO:0000313" key="5">
    <source>
        <dbReference type="EMBL" id="MBJ3762345.1"/>
    </source>
</evidence>
<dbReference type="CDD" id="cd06170">
    <property type="entry name" value="LuxR_C_like"/>
    <property type="match status" value="1"/>
</dbReference>
<dbReference type="GO" id="GO:0006355">
    <property type="term" value="P:regulation of DNA-templated transcription"/>
    <property type="evidence" value="ECO:0007669"/>
    <property type="project" value="InterPro"/>
</dbReference>